<feature type="domain" description="Histone-binding protein RBBP4-like N-terminal" evidence="6">
    <location>
        <begin position="24"/>
        <end position="94"/>
    </location>
</feature>
<evidence type="ECO:0000256" key="1">
    <source>
        <dbReference type="ARBA" id="ARBA00022574"/>
    </source>
</evidence>
<evidence type="ECO:0000256" key="2">
    <source>
        <dbReference type="ARBA" id="ARBA00022737"/>
    </source>
</evidence>
<dbReference type="SMART" id="SM00320">
    <property type="entry name" value="WD40"/>
    <property type="match status" value="6"/>
</dbReference>
<dbReference type="EMBL" id="LUGG01000001">
    <property type="protein sequence ID" value="OBZ78645.1"/>
    <property type="molecule type" value="Genomic_DNA"/>
</dbReference>
<keyword evidence="8" id="KW-0808">Transferase</keyword>
<dbReference type="Pfam" id="PF00400">
    <property type="entry name" value="WD40"/>
    <property type="match status" value="1"/>
</dbReference>
<evidence type="ECO:0000259" key="7">
    <source>
        <dbReference type="Pfam" id="PF23609"/>
    </source>
</evidence>
<evidence type="ECO:0000313" key="9">
    <source>
        <dbReference type="Proteomes" id="UP000092993"/>
    </source>
</evidence>
<feature type="repeat" description="WD" evidence="4">
    <location>
        <begin position="323"/>
        <end position="365"/>
    </location>
</feature>
<reference evidence="8 9" key="1">
    <citation type="submission" date="2016-03" db="EMBL/GenBank/DDBJ databases">
        <title>Whole genome sequencing of Grifola frondosa 9006-11.</title>
        <authorList>
            <person name="Min B."/>
            <person name="Park H."/>
            <person name="Kim J.-G."/>
            <person name="Cho H."/>
            <person name="Oh Y.-L."/>
            <person name="Kong W.-S."/>
            <person name="Choi I.-G."/>
        </authorList>
    </citation>
    <scope>NUCLEOTIDE SEQUENCE [LARGE SCALE GENOMIC DNA]</scope>
    <source>
        <strain evidence="8 9">9006-11</strain>
    </source>
</reference>
<dbReference type="OrthoDB" id="427795at2759"/>
<comment type="caution">
    <text evidence="8">The sequence shown here is derived from an EMBL/GenBank/DDBJ whole genome shotgun (WGS) entry which is preliminary data.</text>
</comment>
<dbReference type="Gene3D" id="2.130.10.10">
    <property type="entry name" value="YVTN repeat-like/Quinoprotein amine dehydrogenase"/>
    <property type="match status" value="1"/>
</dbReference>
<sequence length="481" mass="53132">MKPPMQEEMEDDLAAEEENKLINEEYKTWKKNAPYLYDVVITHALDWPSLTCQWFPDKESPANKPYTVHRLLLGTHTSGQAQDYLQIATVHLPKRDEASSADRLDRGDYDDERGELGGHTLPPQPRIQITQKINHPGEVNRARYMPQNPDLIATKAVSGEVLVFDRTKHSSEPERGGVCKPDIRLVGQNKEGYGLAWNPLKSGHVLGASEDTTICHWDINSYTKAKTTIEPTSVFRGHTSVVGDVDWHATQDYTFASVGDDKMLMIWDTRAPSEPVMKMQAHEREILSVAFSPAVDHLILTGSADNTIALHDLRSPAKRLHTFEAHTDEVLHLAWSPHNPTIFASASGDRRINVWDVSQIGVEQTPDDQEDGPPELLFVHGGHTARPTDFCWAPGEAENWTAGSTSEDNIVMIWQPTMRIWAGDEVKIDEKELESDAMEGIVSTADIAAVEVASAAAVVVGNGVAPGGSMSVKTEVADGTK</sequence>
<name>A0A1C7MP26_GRIFR</name>
<dbReference type="OMA" id="PHEEGCL"/>
<dbReference type="Pfam" id="PF12265">
    <property type="entry name" value="CAF1C_H4-bd"/>
    <property type="match status" value="1"/>
</dbReference>
<keyword evidence="9" id="KW-1185">Reference proteome</keyword>
<dbReference type="SUPFAM" id="SSF50978">
    <property type="entry name" value="WD40 repeat-like"/>
    <property type="match status" value="1"/>
</dbReference>
<gene>
    <name evidence="8" type="primary">HAT2</name>
    <name evidence="8" type="ORF">A0H81_01278</name>
</gene>
<dbReference type="GO" id="GO:0006325">
    <property type="term" value="P:chromatin organization"/>
    <property type="evidence" value="ECO:0007669"/>
    <property type="project" value="UniProtKB-KW"/>
</dbReference>
<dbReference type="GO" id="GO:0016740">
    <property type="term" value="F:transferase activity"/>
    <property type="evidence" value="ECO:0007669"/>
    <property type="project" value="UniProtKB-KW"/>
</dbReference>
<evidence type="ECO:0000313" key="8">
    <source>
        <dbReference type="EMBL" id="OBZ78645.1"/>
    </source>
</evidence>
<feature type="repeat" description="WD" evidence="4">
    <location>
        <begin position="235"/>
        <end position="277"/>
    </location>
</feature>
<proteinExistence type="predicted"/>
<evidence type="ECO:0000256" key="3">
    <source>
        <dbReference type="ARBA" id="ARBA00022853"/>
    </source>
</evidence>
<dbReference type="AlphaFoldDB" id="A0A1C7MP26"/>
<dbReference type="STRING" id="5627.A0A1C7MP26"/>
<dbReference type="InterPro" id="IPR036322">
    <property type="entry name" value="WD40_repeat_dom_sf"/>
</dbReference>
<dbReference type="InterPro" id="IPR059104">
    <property type="entry name" value="Beta-prop_EIPR1-like"/>
</dbReference>
<dbReference type="Pfam" id="PF23609">
    <property type="entry name" value="Beta-prop_EIPR1"/>
    <property type="match status" value="1"/>
</dbReference>
<feature type="region of interest" description="Disordered" evidence="5">
    <location>
        <begin position="96"/>
        <end position="124"/>
    </location>
</feature>
<keyword evidence="3" id="KW-0156">Chromatin regulator</keyword>
<dbReference type="PANTHER" id="PTHR22850">
    <property type="entry name" value="WD40 REPEAT FAMILY"/>
    <property type="match status" value="1"/>
</dbReference>
<dbReference type="Proteomes" id="UP000092993">
    <property type="component" value="Unassembled WGS sequence"/>
</dbReference>
<dbReference type="InterPro" id="IPR050459">
    <property type="entry name" value="WD_repeat_RBAP46/RBAP48/MSI1"/>
</dbReference>
<feature type="repeat" description="WD" evidence="4">
    <location>
        <begin position="279"/>
        <end position="315"/>
    </location>
</feature>
<evidence type="ECO:0000256" key="4">
    <source>
        <dbReference type="PROSITE-ProRule" id="PRU00221"/>
    </source>
</evidence>
<keyword evidence="1 4" id="KW-0853">WD repeat</keyword>
<feature type="compositionally biased region" description="Basic and acidic residues" evidence="5">
    <location>
        <begin position="96"/>
        <end position="107"/>
    </location>
</feature>
<feature type="domain" description="EIPR1-like beta-propeller" evidence="7">
    <location>
        <begin position="195"/>
        <end position="310"/>
    </location>
</feature>
<accession>A0A1C7MP26</accession>
<dbReference type="InterPro" id="IPR022052">
    <property type="entry name" value="Histone-bd_RBBP4-like_N"/>
</dbReference>
<dbReference type="PROSITE" id="PS50082">
    <property type="entry name" value="WD_REPEATS_2"/>
    <property type="match status" value="3"/>
</dbReference>
<organism evidence="8 9">
    <name type="scientific">Grifola frondosa</name>
    <name type="common">Maitake</name>
    <name type="synonym">Polyporus frondosus</name>
    <dbReference type="NCBI Taxonomy" id="5627"/>
    <lineage>
        <taxon>Eukaryota</taxon>
        <taxon>Fungi</taxon>
        <taxon>Dikarya</taxon>
        <taxon>Basidiomycota</taxon>
        <taxon>Agaricomycotina</taxon>
        <taxon>Agaricomycetes</taxon>
        <taxon>Polyporales</taxon>
        <taxon>Grifolaceae</taxon>
        <taxon>Grifola</taxon>
    </lineage>
</organism>
<dbReference type="InterPro" id="IPR001680">
    <property type="entry name" value="WD40_rpt"/>
</dbReference>
<evidence type="ECO:0000256" key="5">
    <source>
        <dbReference type="SAM" id="MobiDB-lite"/>
    </source>
</evidence>
<dbReference type="PROSITE" id="PS50294">
    <property type="entry name" value="WD_REPEATS_REGION"/>
    <property type="match status" value="3"/>
</dbReference>
<evidence type="ECO:0000259" key="6">
    <source>
        <dbReference type="Pfam" id="PF12265"/>
    </source>
</evidence>
<dbReference type="InterPro" id="IPR015943">
    <property type="entry name" value="WD40/YVTN_repeat-like_dom_sf"/>
</dbReference>
<keyword evidence="2" id="KW-0677">Repeat</keyword>
<protein>
    <submittedName>
        <fullName evidence="8">Histone acetyltransferase type B subunit 2</fullName>
    </submittedName>
</protein>